<dbReference type="Pfam" id="PF01584">
    <property type="entry name" value="CheW"/>
    <property type="match status" value="1"/>
</dbReference>
<gene>
    <name evidence="2" type="ORF">GALL_329940</name>
</gene>
<dbReference type="GO" id="GO:0007165">
    <property type="term" value="P:signal transduction"/>
    <property type="evidence" value="ECO:0007669"/>
    <property type="project" value="InterPro"/>
</dbReference>
<accession>A0A1J5R620</accession>
<dbReference type="EMBL" id="MLJW01000563">
    <property type="protein sequence ID" value="OIQ85163.1"/>
    <property type="molecule type" value="Genomic_DNA"/>
</dbReference>
<reference evidence="2" key="1">
    <citation type="submission" date="2016-10" db="EMBL/GenBank/DDBJ databases">
        <title>Sequence of Gallionella enrichment culture.</title>
        <authorList>
            <person name="Poehlein A."/>
            <person name="Muehling M."/>
            <person name="Daniel R."/>
        </authorList>
    </citation>
    <scope>NUCLEOTIDE SEQUENCE</scope>
</reference>
<name>A0A1J5R620_9ZZZZ</name>
<sequence>MVAQDFNDRLLCTILPDILPKHLPRGGRALVGSAHRILVKFPSYMHAPQVDTTISMMPAFVHGVINLRGNVVTVVIDLAQYFGRPATELRTRYQYRAHGSRRR</sequence>
<proteinExistence type="predicted"/>
<dbReference type="InterPro" id="IPR002545">
    <property type="entry name" value="CheW-lke_dom"/>
</dbReference>
<protein>
    <submittedName>
        <fullName evidence="2">CheW-like domain protein</fullName>
    </submittedName>
</protein>
<dbReference type="Gene3D" id="2.40.50.180">
    <property type="entry name" value="CheA-289, Domain 4"/>
    <property type="match status" value="1"/>
</dbReference>
<dbReference type="SUPFAM" id="SSF50341">
    <property type="entry name" value="CheW-like"/>
    <property type="match status" value="1"/>
</dbReference>
<organism evidence="2">
    <name type="scientific">mine drainage metagenome</name>
    <dbReference type="NCBI Taxonomy" id="410659"/>
    <lineage>
        <taxon>unclassified sequences</taxon>
        <taxon>metagenomes</taxon>
        <taxon>ecological metagenomes</taxon>
    </lineage>
</organism>
<dbReference type="AlphaFoldDB" id="A0A1J5R620"/>
<comment type="caution">
    <text evidence="2">The sequence shown here is derived from an EMBL/GenBank/DDBJ whole genome shotgun (WGS) entry which is preliminary data.</text>
</comment>
<feature type="domain" description="CheW-like" evidence="1">
    <location>
        <begin position="52"/>
        <end position="92"/>
    </location>
</feature>
<dbReference type="InterPro" id="IPR036061">
    <property type="entry name" value="CheW-like_dom_sf"/>
</dbReference>
<evidence type="ECO:0000259" key="1">
    <source>
        <dbReference type="Pfam" id="PF01584"/>
    </source>
</evidence>
<evidence type="ECO:0000313" key="2">
    <source>
        <dbReference type="EMBL" id="OIQ85163.1"/>
    </source>
</evidence>
<dbReference type="GO" id="GO:0006935">
    <property type="term" value="P:chemotaxis"/>
    <property type="evidence" value="ECO:0007669"/>
    <property type="project" value="InterPro"/>
</dbReference>